<proteinExistence type="predicted"/>
<reference evidence="1 2" key="1">
    <citation type="submission" date="2019-05" db="EMBL/GenBank/DDBJ databases">
        <title>Draft Genome of Bradyrhizobium elkanii strain SEMIA 938, Used in Commercial Inoculants for Lupinus spp. in Brazil.</title>
        <authorList>
            <person name="Hungria M."/>
            <person name="Delamuta J.R.M."/>
            <person name="Ribeiro R.A."/>
            <person name="Nogueira M.A."/>
        </authorList>
    </citation>
    <scope>NUCLEOTIDE SEQUENCE [LARGE SCALE GENOMIC DNA]</scope>
    <source>
        <strain evidence="1 2">Semia 938</strain>
    </source>
</reference>
<organism evidence="1 2">
    <name type="scientific">Bradyrhizobium elkanii</name>
    <dbReference type="NCBI Taxonomy" id="29448"/>
    <lineage>
        <taxon>Bacteria</taxon>
        <taxon>Pseudomonadati</taxon>
        <taxon>Pseudomonadota</taxon>
        <taxon>Alphaproteobacteria</taxon>
        <taxon>Hyphomicrobiales</taxon>
        <taxon>Nitrobacteraceae</taxon>
        <taxon>Bradyrhizobium</taxon>
    </lineage>
</organism>
<dbReference type="EMBL" id="SZZP01000005">
    <property type="protein sequence ID" value="TKV81936.1"/>
    <property type="molecule type" value="Genomic_DNA"/>
</dbReference>
<sequence>MKDVLTLAVFAAKVLCLFVFVSVLKPDGCIGAVRTTTDPTGCTKVSGNAGMWASVLPVRFASQR</sequence>
<dbReference type="AlphaFoldDB" id="A0A4U6SB19"/>
<evidence type="ECO:0000313" key="1">
    <source>
        <dbReference type="EMBL" id="TKV81936.1"/>
    </source>
</evidence>
<dbReference type="Proteomes" id="UP000305095">
    <property type="component" value="Unassembled WGS sequence"/>
</dbReference>
<evidence type="ECO:0000313" key="2">
    <source>
        <dbReference type="Proteomes" id="UP000305095"/>
    </source>
</evidence>
<gene>
    <name evidence="1" type="ORF">FDV58_09800</name>
</gene>
<protein>
    <submittedName>
        <fullName evidence="1">Uncharacterized protein</fullName>
    </submittedName>
</protein>
<comment type="caution">
    <text evidence="1">The sequence shown here is derived from an EMBL/GenBank/DDBJ whole genome shotgun (WGS) entry which is preliminary data.</text>
</comment>
<name>A0A4U6SB19_BRAEL</name>
<accession>A0A4U6SB19</accession>